<proteinExistence type="predicted"/>
<dbReference type="Gene3D" id="3.30.530.20">
    <property type="match status" value="1"/>
</dbReference>
<name>A0A1C7MBJ1_GRIFR</name>
<protein>
    <submittedName>
        <fullName evidence="1">Uncharacterized protein</fullName>
    </submittedName>
</protein>
<dbReference type="STRING" id="5627.A0A1C7MBJ1"/>
<dbReference type="Proteomes" id="UP000092993">
    <property type="component" value="Unassembled WGS sequence"/>
</dbReference>
<evidence type="ECO:0000313" key="2">
    <source>
        <dbReference type="Proteomes" id="UP000092993"/>
    </source>
</evidence>
<dbReference type="AlphaFoldDB" id="A0A1C7MBJ1"/>
<organism evidence="1 2">
    <name type="scientific">Grifola frondosa</name>
    <name type="common">Maitake</name>
    <name type="synonym">Polyporus frondosus</name>
    <dbReference type="NCBI Taxonomy" id="5627"/>
    <lineage>
        <taxon>Eukaryota</taxon>
        <taxon>Fungi</taxon>
        <taxon>Dikarya</taxon>
        <taxon>Basidiomycota</taxon>
        <taxon>Agaricomycotina</taxon>
        <taxon>Agaricomycetes</taxon>
        <taxon>Polyporales</taxon>
        <taxon>Grifolaceae</taxon>
        <taxon>Grifola</taxon>
    </lineage>
</organism>
<accession>A0A1C7MBJ1</accession>
<evidence type="ECO:0000313" key="1">
    <source>
        <dbReference type="EMBL" id="OBZ74238.1"/>
    </source>
</evidence>
<dbReference type="OrthoDB" id="196858at2759"/>
<comment type="caution">
    <text evidence="1">The sequence shown here is derived from an EMBL/GenBank/DDBJ whole genome shotgun (WGS) entry which is preliminary data.</text>
</comment>
<gene>
    <name evidence="1" type="ORF">A0H81_06440</name>
</gene>
<keyword evidence="2" id="KW-1185">Reference proteome</keyword>
<dbReference type="EMBL" id="LUGG01000006">
    <property type="protein sequence ID" value="OBZ74238.1"/>
    <property type="molecule type" value="Genomic_DNA"/>
</dbReference>
<sequence>MKGGFPFRDRGFFLASLTARESIAPAPSRRNTSEAEQSSDTRAAIFCVAASFSPDSVSSFAASKYNSYILPVGRVFVDGWILETLDPYGAENFAIPSTRCTRIVAVDYAGSIPAAVNSMINGMLPKSILAVETYIKGLSPAPTIRLPAVGISLAQSTGDSLVQTSWSLKRRDPIECWFSDV</sequence>
<dbReference type="InterPro" id="IPR023393">
    <property type="entry name" value="START-like_dom_sf"/>
</dbReference>
<reference evidence="1 2" key="1">
    <citation type="submission" date="2016-03" db="EMBL/GenBank/DDBJ databases">
        <title>Whole genome sequencing of Grifola frondosa 9006-11.</title>
        <authorList>
            <person name="Min B."/>
            <person name="Park H."/>
            <person name="Kim J.-G."/>
            <person name="Cho H."/>
            <person name="Oh Y.-L."/>
            <person name="Kong W.-S."/>
            <person name="Choi I.-G."/>
        </authorList>
    </citation>
    <scope>NUCLEOTIDE SEQUENCE [LARGE SCALE GENOMIC DNA]</scope>
    <source>
        <strain evidence="1 2">9006-11</strain>
    </source>
</reference>